<dbReference type="Proteomes" id="UP000294832">
    <property type="component" value="Unassembled WGS sequence"/>
</dbReference>
<dbReference type="InterPro" id="IPR013216">
    <property type="entry name" value="Methyltransf_11"/>
</dbReference>
<gene>
    <name evidence="2" type="ORF">EDC91_1546</name>
</gene>
<keyword evidence="3" id="KW-1185">Reference proteome</keyword>
<dbReference type="SUPFAM" id="SSF53335">
    <property type="entry name" value="S-adenosyl-L-methionine-dependent methyltransferases"/>
    <property type="match status" value="1"/>
</dbReference>
<dbReference type="PANTHER" id="PTHR43861">
    <property type="entry name" value="TRANS-ACONITATE 2-METHYLTRANSFERASE-RELATED"/>
    <property type="match status" value="1"/>
</dbReference>
<protein>
    <submittedName>
        <fullName evidence="2">Malonyl-CoA O-methyltransferase</fullName>
    </submittedName>
</protein>
<evidence type="ECO:0000313" key="2">
    <source>
        <dbReference type="EMBL" id="TCN76607.1"/>
    </source>
</evidence>
<name>A0A4R2F4V3_9GAMM</name>
<keyword evidence="2" id="KW-0489">Methyltransferase</keyword>
<organism evidence="2 3">
    <name type="scientific">Shewanella fodinae</name>
    <dbReference type="NCBI Taxonomy" id="552357"/>
    <lineage>
        <taxon>Bacteria</taxon>
        <taxon>Pseudomonadati</taxon>
        <taxon>Pseudomonadota</taxon>
        <taxon>Gammaproteobacteria</taxon>
        <taxon>Alteromonadales</taxon>
        <taxon>Shewanellaceae</taxon>
        <taxon>Shewanella</taxon>
    </lineage>
</organism>
<dbReference type="RefSeq" id="WP_133040644.1">
    <property type="nucleotide sequence ID" value="NZ_SLWF01000054.1"/>
</dbReference>
<dbReference type="PANTHER" id="PTHR43861:SF1">
    <property type="entry name" value="TRANS-ACONITATE 2-METHYLTRANSFERASE"/>
    <property type="match status" value="1"/>
</dbReference>
<keyword evidence="2" id="KW-0808">Transferase</keyword>
<evidence type="ECO:0000259" key="1">
    <source>
        <dbReference type="Pfam" id="PF08241"/>
    </source>
</evidence>
<dbReference type="AlphaFoldDB" id="A0A4R2F4V3"/>
<dbReference type="CDD" id="cd02440">
    <property type="entry name" value="AdoMet_MTases"/>
    <property type="match status" value="1"/>
</dbReference>
<feature type="domain" description="Methyltransferase type 11" evidence="1">
    <location>
        <begin position="45"/>
        <end position="131"/>
    </location>
</feature>
<dbReference type="Gene3D" id="3.40.50.150">
    <property type="entry name" value="Vaccinia Virus protein VP39"/>
    <property type="match status" value="1"/>
</dbReference>
<dbReference type="GO" id="GO:0032259">
    <property type="term" value="P:methylation"/>
    <property type="evidence" value="ECO:0007669"/>
    <property type="project" value="UniProtKB-KW"/>
</dbReference>
<accession>A0A4R2F4V3</accession>
<proteinExistence type="predicted"/>
<dbReference type="EMBL" id="SLWF01000054">
    <property type="protein sequence ID" value="TCN76607.1"/>
    <property type="molecule type" value="Genomic_DNA"/>
</dbReference>
<dbReference type="Pfam" id="PF08241">
    <property type="entry name" value="Methyltransf_11"/>
    <property type="match status" value="1"/>
</dbReference>
<reference evidence="2 3" key="1">
    <citation type="submission" date="2019-03" db="EMBL/GenBank/DDBJ databases">
        <title>Freshwater and sediment microbial communities from various areas in North America, analyzing microbe dynamics in response to fracking.</title>
        <authorList>
            <person name="Lamendella R."/>
        </authorList>
    </citation>
    <scope>NUCLEOTIDE SEQUENCE [LARGE SCALE GENOMIC DNA]</scope>
    <source>
        <strain evidence="2 3">74A</strain>
    </source>
</reference>
<sequence length="242" mass="26958">MALELNQIAERFSRAATCYQQHNTVQRCSARLLLQGFTLRGGDWLDLGCGPGTSFTDVQPQTVTAVDIAPAMLQQLRGQFPNYQPICADAHNLPFKNKKFDAIYSNLALQWCADLGAVVSEIKRVSRPGAEIRLAMVADSLPQLQQLGLSSRCFASYVHIQQQFARVSWQHLHIEQQTLRSYFSDLRSLLYSLKGVGASMAASHAGLRGQGYWQLLQQHAESLRTHAGLPLDYKIVLITARS</sequence>
<comment type="caution">
    <text evidence="2">The sequence shown here is derived from an EMBL/GenBank/DDBJ whole genome shotgun (WGS) entry which is preliminary data.</text>
</comment>
<dbReference type="OrthoDB" id="9760689at2"/>
<evidence type="ECO:0000313" key="3">
    <source>
        <dbReference type="Proteomes" id="UP000294832"/>
    </source>
</evidence>
<dbReference type="GO" id="GO:0008757">
    <property type="term" value="F:S-adenosylmethionine-dependent methyltransferase activity"/>
    <property type="evidence" value="ECO:0007669"/>
    <property type="project" value="InterPro"/>
</dbReference>
<dbReference type="InterPro" id="IPR029063">
    <property type="entry name" value="SAM-dependent_MTases_sf"/>
</dbReference>